<dbReference type="InParanoid" id="J0D9P3"/>
<dbReference type="Proteomes" id="UP000006514">
    <property type="component" value="Unassembled WGS sequence"/>
</dbReference>
<dbReference type="AlphaFoldDB" id="J0D9P3"/>
<dbReference type="InterPro" id="IPR027417">
    <property type="entry name" value="P-loop_NTPase"/>
</dbReference>
<accession>J0D9P3</accession>
<feature type="domain" description="Mixed lineage kinase" evidence="1">
    <location>
        <begin position="25"/>
        <end position="142"/>
    </location>
</feature>
<dbReference type="OrthoDB" id="3052556at2759"/>
<keyword evidence="3" id="KW-1185">Reference proteome</keyword>
<sequence>MALPLALAGAAQAAETAGEEVSRTLLGVSQLISQCARNVRVNKEAALALSGRIHELVTVITSELDVSEPTSHDETREWRAALVRFEALLVETQQLLETQSRRSFLSQVLYQDRNADKIRDLSERIRHASRTLMVAAHIQLQTTSDAWFNSNLDSAALAALDLQKEALAGVASEARASVQPSTTLPAQPSLHFGRGRETAVLVEVLTQPSQAYVALLGGPGMGKTSLALSVLHEPTVLRHYGGRRFFVSCDAADGQASCLAVIAGSLGISGTDRQTLEKRLVVALAAGDKPTFLVLDNFESAWESADGRADSERVLDLLASVSRLSFIITLRGTERPQGVPWTRPFFPPLAPLDDDAAKQLFLTVSDMSDRDPYLNSLLDDLGNVPLAVVLMANLAQYEAPAVLLTRWNELRTQMLTRDDGDHRHSSLDASIRLSLLSPRMTAQPDAARLLSLLALLPDGVFDSDLLQWASVINAPSRALSTLIQNALAYRTAEQRVQVLPPIRAYMQTHHPPNQRLLRGLYNHYFDLASLLLQEGKPSSPPSAVAAVAPEVENIDSIVRHALSHSDDGSKALDASICMCRLFADTGIGSPDLLETALSAARRADLKDHCADLILLRAMILGATAASAELPSWLQEAHDLYKLTGNVNGIIDTSIHLSRFWPPHEGIATVSRARTSAEERNDHRRAARCSQALARSYERLARLDVARECHEQAIASLRATGEAETRLIGWSMFRIAEYALQCCDVQGGIRALRDSLVSLRAANYPTAIGEAERILGTALLGQGDSRGAVEHLLLALEAYGKAGQVKNEMRCLTVLSRAHLLAGDHSAAADAYSRAARMKAAIEEDWPYGQGLLMEAAGRLALEQDDIPSAFAALRGARAAFRAKDPFVSLDLARIDEANVLVGLGEAFRFAANLESARRCFIVAAVLHRRTNVLFAVIVDLRHLALVVDDEPSRGILQAIIPPLHRLGGQAKLEGEESRYKLSMFAEAADVYRNTSIDSSVYFE</sequence>
<dbReference type="SUPFAM" id="SSF52540">
    <property type="entry name" value="P-loop containing nucleoside triphosphate hydrolases"/>
    <property type="match status" value="1"/>
</dbReference>
<name>J0D9P3_AURST</name>
<dbReference type="OMA" id="VGDRWGQ"/>
<dbReference type="eggNOG" id="KOG1399">
    <property type="taxonomic scope" value="Eukaryota"/>
</dbReference>
<reference evidence="3" key="1">
    <citation type="journal article" date="2012" name="Science">
        <title>The Paleozoic origin of enzymatic lignin decomposition reconstructed from 31 fungal genomes.</title>
        <authorList>
            <person name="Floudas D."/>
            <person name="Binder M."/>
            <person name="Riley R."/>
            <person name="Barry K."/>
            <person name="Blanchette R.A."/>
            <person name="Henrissat B."/>
            <person name="Martinez A.T."/>
            <person name="Otillar R."/>
            <person name="Spatafora J.W."/>
            <person name="Yadav J.S."/>
            <person name="Aerts A."/>
            <person name="Benoit I."/>
            <person name="Boyd A."/>
            <person name="Carlson A."/>
            <person name="Copeland A."/>
            <person name="Coutinho P.M."/>
            <person name="de Vries R.P."/>
            <person name="Ferreira P."/>
            <person name="Findley K."/>
            <person name="Foster B."/>
            <person name="Gaskell J."/>
            <person name="Glotzer D."/>
            <person name="Gorecki P."/>
            <person name="Heitman J."/>
            <person name="Hesse C."/>
            <person name="Hori C."/>
            <person name="Igarashi K."/>
            <person name="Jurgens J.A."/>
            <person name="Kallen N."/>
            <person name="Kersten P."/>
            <person name="Kohler A."/>
            <person name="Kuees U."/>
            <person name="Kumar T.K.A."/>
            <person name="Kuo A."/>
            <person name="LaButti K."/>
            <person name="Larrondo L.F."/>
            <person name="Lindquist E."/>
            <person name="Ling A."/>
            <person name="Lombard V."/>
            <person name="Lucas S."/>
            <person name="Lundell T."/>
            <person name="Martin R."/>
            <person name="McLaughlin D.J."/>
            <person name="Morgenstern I."/>
            <person name="Morin E."/>
            <person name="Murat C."/>
            <person name="Nagy L.G."/>
            <person name="Nolan M."/>
            <person name="Ohm R.A."/>
            <person name="Patyshakuliyeva A."/>
            <person name="Rokas A."/>
            <person name="Ruiz-Duenas F.J."/>
            <person name="Sabat G."/>
            <person name="Salamov A."/>
            <person name="Samejima M."/>
            <person name="Schmutz J."/>
            <person name="Slot J.C."/>
            <person name="St John F."/>
            <person name="Stenlid J."/>
            <person name="Sun H."/>
            <person name="Sun S."/>
            <person name="Syed K."/>
            <person name="Tsang A."/>
            <person name="Wiebenga A."/>
            <person name="Young D."/>
            <person name="Pisabarro A."/>
            <person name="Eastwood D.C."/>
            <person name="Martin F."/>
            <person name="Cullen D."/>
            <person name="Grigoriev I.V."/>
            <person name="Hibbett D.S."/>
        </authorList>
    </citation>
    <scope>NUCLEOTIDE SEQUENCE [LARGE SCALE GENOMIC DNA]</scope>
    <source>
        <strain evidence="3">TFB10046</strain>
    </source>
</reference>
<dbReference type="GO" id="GO:0007166">
    <property type="term" value="P:cell surface receptor signaling pathway"/>
    <property type="evidence" value="ECO:0007669"/>
    <property type="project" value="InterPro"/>
</dbReference>
<dbReference type="Pfam" id="PF22215">
    <property type="entry name" value="MLKL_N"/>
    <property type="match status" value="1"/>
</dbReference>
<evidence type="ECO:0000313" key="2">
    <source>
        <dbReference type="EMBL" id="EJD36521.1"/>
    </source>
</evidence>
<dbReference type="CDD" id="cd21037">
    <property type="entry name" value="MLKL_NTD"/>
    <property type="match status" value="1"/>
</dbReference>
<dbReference type="EMBL" id="JH687859">
    <property type="protein sequence ID" value="EJD36521.1"/>
    <property type="molecule type" value="Genomic_DNA"/>
</dbReference>
<dbReference type="SUPFAM" id="SSF48452">
    <property type="entry name" value="TPR-like"/>
    <property type="match status" value="1"/>
</dbReference>
<dbReference type="Gene3D" id="1.20.930.20">
    <property type="entry name" value="Adaptor protein Cbl, N-terminal domain"/>
    <property type="match status" value="1"/>
</dbReference>
<dbReference type="Gene3D" id="1.25.40.10">
    <property type="entry name" value="Tetratricopeptide repeat domain"/>
    <property type="match status" value="1"/>
</dbReference>
<dbReference type="InterPro" id="IPR036537">
    <property type="entry name" value="Adaptor_Cbl_N_dom_sf"/>
</dbReference>
<gene>
    <name evidence="2" type="ORF">AURDEDRAFT_174388</name>
</gene>
<dbReference type="InterPro" id="IPR059179">
    <property type="entry name" value="MLKL-like_MCAfunc"/>
</dbReference>
<protein>
    <recommendedName>
        <fullName evidence="1">Mixed lineage kinase domain-containing protein</fullName>
    </recommendedName>
</protein>
<dbReference type="KEGG" id="adl:AURDEDRAFT_174388"/>
<evidence type="ECO:0000313" key="3">
    <source>
        <dbReference type="Proteomes" id="UP000006514"/>
    </source>
</evidence>
<dbReference type="InterPro" id="IPR054000">
    <property type="entry name" value="MLKL_N"/>
</dbReference>
<dbReference type="Gene3D" id="3.40.50.300">
    <property type="entry name" value="P-loop containing nucleotide triphosphate hydrolases"/>
    <property type="match status" value="1"/>
</dbReference>
<evidence type="ECO:0000259" key="1">
    <source>
        <dbReference type="Pfam" id="PF22215"/>
    </source>
</evidence>
<dbReference type="InterPro" id="IPR011990">
    <property type="entry name" value="TPR-like_helical_dom_sf"/>
</dbReference>
<organism evidence="2 3">
    <name type="scientific">Auricularia subglabra (strain TFB-10046 / SS5)</name>
    <name type="common">White-rot fungus</name>
    <name type="synonym">Auricularia delicata (strain TFB10046)</name>
    <dbReference type="NCBI Taxonomy" id="717982"/>
    <lineage>
        <taxon>Eukaryota</taxon>
        <taxon>Fungi</taxon>
        <taxon>Dikarya</taxon>
        <taxon>Basidiomycota</taxon>
        <taxon>Agaricomycotina</taxon>
        <taxon>Agaricomycetes</taxon>
        <taxon>Auriculariales</taxon>
        <taxon>Auriculariaceae</taxon>
        <taxon>Auricularia</taxon>
    </lineage>
</organism>
<proteinExistence type="predicted"/>